<proteinExistence type="predicted"/>
<dbReference type="AlphaFoldDB" id="A0A2U8VND5"/>
<gene>
    <name evidence="1" type="ORF">DK427_04740</name>
</gene>
<organism evidence="1 2">
    <name type="scientific">Methylobacterium radiodurans</name>
    <dbReference type="NCBI Taxonomy" id="2202828"/>
    <lineage>
        <taxon>Bacteria</taxon>
        <taxon>Pseudomonadati</taxon>
        <taxon>Pseudomonadota</taxon>
        <taxon>Alphaproteobacteria</taxon>
        <taxon>Hyphomicrobiales</taxon>
        <taxon>Methylobacteriaceae</taxon>
        <taxon>Methylobacterium</taxon>
    </lineage>
</organism>
<reference evidence="1 2" key="1">
    <citation type="submission" date="2018-05" db="EMBL/GenBank/DDBJ databases">
        <title>Complete Genome Sequence of Methylobacterium sp. 17Sr1-43.</title>
        <authorList>
            <person name="Srinivasan S."/>
        </authorList>
    </citation>
    <scope>NUCLEOTIDE SEQUENCE [LARGE SCALE GENOMIC DNA]</scope>
    <source>
        <strain evidence="1 2">17Sr1-43</strain>
    </source>
</reference>
<dbReference type="OrthoDB" id="7987285at2"/>
<accession>A0A2U8VND5</accession>
<dbReference type="KEGG" id="meti:DK427_04740"/>
<dbReference type="EMBL" id="CP029551">
    <property type="protein sequence ID" value="AWN35134.1"/>
    <property type="molecule type" value="Genomic_DNA"/>
</dbReference>
<name>A0A2U8VND5_9HYPH</name>
<sequence>MGYKHHNPQNRAKAALLLRQLKGQLVDVTGVQVEARSNVFAAAEAYWQLSKASGVHLYKVGEGWHADLEFKGLPPGVPTIVGTPEPVPSRTEAIESVVDMMSICAQRDGVTPPDPKTGLRWFRFDDHEVPVDPGMLEHFASRVSVVAFDAAHIRKELDLLRADISGDAPVTTETWAAADFQLRYDACRMCCAAMAFGIMQVAYDPSAALDLAEAPAAPGMH</sequence>
<protein>
    <submittedName>
        <fullName evidence="1">Uncharacterized protein</fullName>
    </submittedName>
</protein>
<dbReference type="Proteomes" id="UP000246058">
    <property type="component" value="Chromosome"/>
</dbReference>
<evidence type="ECO:0000313" key="1">
    <source>
        <dbReference type="EMBL" id="AWN35134.1"/>
    </source>
</evidence>
<keyword evidence="2" id="KW-1185">Reference proteome</keyword>
<dbReference type="RefSeq" id="WP_109950260.1">
    <property type="nucleotide sequence ID" value="NZ_CP029551.1"/>
</dbReference>
<evidence type="ECO:0000313" key="2">
    <source>
        <dbReference type="Proteomes" id="UP000246058"/>
    </source>
</evidence>